<feature type="region of interest" description="Disordered" evidence="1">
    <location>
        <begin position="78"/>
        <end position="97"/>
    </location>
</feature>
<gene>
    <name evidence="2" type="ORF">CMV_019266</name>
</gene>
<accession>A0A8J4R1H5</accession>
<organism evidence="2 3">
    <name type="scientific">Castanea mollissima</name>
    <name type="common">Chinese chestnut</name>
    <dbReference type="NCBI Taxonomy" id="60419"/>
    <lineage>
        <taxon>Eukaryota</taxon>
        <taxon>Viridiplantae</taxon>
        <taxon>Streptophyta</taxon>
        <taxon>Embryophyta</taxon>
        <taxon>Tracheophyta</taxon>
        <taxon>Spermatophyta</taxon>
        <taxon>Magnoliopsida</taxon>
        <taxon>eudicotyledons</taxon>
        <taxon>Gunneridae</taxon>
        <taxon>Pentapetalae</taxon>
        <taxon>rosids</taxon>
        <taxon>fabids</taxon>
        <taxon>Fagales</taxon>
        <taxon>Fagaceae</taxon>
        <taxon>Castanea</taxon>
    </lineage>
</organism>
<protein>
    <submittedName>
        <fullName evidence="2">Uncharacterized protein</fullName>
    </submittedName>
</protein>
<evidence type="ECO:0000256" key="1">
    <source>
        <dbReference type="SAM" id="MobiDB-lite"/>
    </source>
</evidence>
<evidence type="ECO:0000313" key="2">
    <source>
        <dbReference type="EMBL" id="KAF3955517.1"/>
    </source>
</evidence>
<sequence length="97" mass="10875">MEIKLVQNKGIEVLEKCGFCMGWEYPRGGLSGGLLLGWQPNLNLSIQYSSKHLIHADLLDHKGIKKLSIKAKCKKSNHIQSKLKASPTEAGKFSLRW</sequence>
<evidence type="ECO:0000313" key="3">
    <source>
        <dbReference type="Proteomes" id="UP000737018"/>
    </source>
</evidence>
<dbReference type="EMBL" id="JRKL02003355">
    <property type="protein sequence ID" value="KAF3955517.1"/>
    <property type="molecule type" value="Genomic_DNA"/>
</dbReference>
<reference evidence="2" key="1">
    <citation type="submission" date="2020-03" db="EMBL/GenBank/DDBJ databases">
        <title>Castanea mollissima Vanexum genome sequencing.</title>
        <authorList>
            <person name="Staton M."/>
        </authorList>
    </citation>
    <scope>NUCLEOTIDE SEQUENCE</scope>
    <source>
        <tissue evidence="2">Leaf</tissue>
    </source>
</reference>
<dbReference type="AlphaFoldDB" id="A0A8J4R1H5"/>
<comment type="caution">
    <text evidence="2">The sequence shown here is derived from an EMBL/GenBank/DDBJ whole genome shotgun (WGS) entry which is preliminary data.</text>
</comment>
<dbReference type="Proteomes" id="UP000737018">
    <property type="component" value="Unassembled WGS sequence"/>
</dbReference>
<keyword evidence="3" id="KW-1185">Reference proteome</keyword>
<name>A0A8J4R1H5_9ROSI</name>
<proteinExistence type="predicted"/>